<accession>A0A131Z5E7</accession>
<keyword evidence="1" id="KW-0732">Signal</keyword>
<organism evidence="2">
    <name type="scientific">Rhipicephalus appendiculatus</name>
    <name type="common">Brown ear tick</name>
    <dbReference type="NCBI Taxonomy" id="34631"/>
    <lineage>
        <taxon>Eukaryota</taxon>
        <taxon>Metazoa</taxon>
        <taxon>Ecdysozoa</taxon>
        <taxon>Arthropoda</taxon>
        <taxon>Chelicerata</taxon>
        <taxon>Arachnida</taxon>
        <taxon>Acari</taxon>
        <taxon>Parasitiformes</taxon>
        <taxon>Ixodida</taxon>
        <taxon>Ixodoidea</taxon>
        <taxon>Ixodidae</taxon>
        <taxon>Rhipicephalinae</taxon>
        <taxon>Rhipicephalus</taxon>
        <taxon>Rhipicephalus</taxon>
    </lineage>
</organism>
<dbReference type="Gene3D" id="2.10.80.10">
    <property type="entry name" value="Lipase, subunit A"/>
    <property type="match status" value="1"/>
</dbReference>
<evidence type="ECO:0000256" key="1">
    <source>
        <dbReference type="SAM" id="SignalP"/>
    </source>
</evidence>
<dbReference type="EMBL" id="GEDV01002567">
    <property type="protein sequence ID" value="JAP85990.1"/>
    <property type="molecule type" value="Transcribed_RNA"/>
</dbReference>
<feature type="signal peptide" evidence="1">
    <location>
        <begin position="1"/>
        <end position="23"/>
    </location>
</feature>
<name>A0A131Z5E7_RHIAP</name>
<feature type="chain" id="PRO_5007286767" evidence="1">
    <location>
        <begin position="24"/>
        <end position="116"/>
    </location>
</feature>
<dbReference type="AlphaFoldDB" id="A0A131Z5E7"/>
<sequence length="116" mass="12441">MEPVNCNVHVICLVLILTNVALAVPPGFDPAMLKFIQPGHRISRRKIGTACTSNFHCPGGSCCVDRGLGFATCQPLAGVGQGCSSQPYNGVFYGFCPCRPEGRCNQMKRVCEPVQP</sequence>
<proteinExistence type="predicted"/>
<evidence type="ECO:0000313" key="2">
    <source>
        <dbReference type="EMBL" id="JAP85990.1"/>
    </source>
</evidence>
<reference evidence="2" key="1">
    <citation type="journal article" date="2016" name="Ticks Tick Borne Dis.">
        <title>De novo assembly and annotation of the salivary gland transcriptome of Rhipicephalus appendiculatus male and female ticks during blood feeding.</title>
        <authorList>
            <person name="de Castro M.H."/>
            <person name="de Klerk D."/>
            <person name="Pienaar R."/>
            <person name="Latif A.A."/>
            <person name="Rees D.J."/>
            <person name="Mans B.J."/>
        </authorList>
    </citation>
    <scope>NUCLEOTIDE SEQUENCE</scope>
    <source>
        <tissue evidence="2">Salivary glands</tissue>
    </source>
</reference>
<protein>
    <submittedName>
        <fullName evidence="2">Ixodegrin B</fullName>
    </submittedName>
</protein>